<proteinExistence type="predicted"/>
<dbReference type="Proteomes" id="UP000024404">
    <property type="component" value="Unassembled WGS sequence"/>
</dbReference>
<keyword evidence="1" id="KW-0812">Transmembrane</keyword>
<reference evidence="2" key="2">
    <citation type="submission" date="2022-06" db="UniProtKB">
        <authorList>
            <consortium name="EnsemblMetazoa"/>
        </authorList>
    </citation>
    <scope>IDENTIFICATION</scope>
</reference>
<accession>A0A8R1TJX5</accession>
<protein>
    <submittedName>
        <fullName evidence="2">Uncharacterized protein</fullName>
    </submittedName>
</protein>
<dbReference type="EnsemblMetazoa" id="OVOC10877.1">
    <property type="protein sequence ID" value="OVOC10877.1"/>
    <property type="gene ID" value="WBGene00247686"/>
</dbReference>
<organism evidence="2 3">
    <name type="scientific">Onchocerca volvulus</name>
    <dbReference type="NCBI Taxonomy" id="6282"/>
    <lineage>
        <taxon>Eukaryota</taxon>
        <taxon>Metazoa</taxon>
        <taxon>Ecdysozoa</taxon>
        <taxon>Nematoda</taxon>
        <taxon>Chromadorea</taxon>
        <taxon>Rhabditida</taxon>
        <taxon>Spirurina</taxon>
        <taxon>Spiruromorpha</taxon>
        <taxon>Filarioidea</taxon>
        <taxon>Onchocercidae</taxon>
        <taxon>Onchocerca</taxon>
    </lineage>
</organism>
<evidence type="ECO:0000313" key="2">
    <source>
        <dbReference type="EnsemblMetazoa" id="OVOC10877.1"/>
    </source>
</evidence>
<keyword evidence="1" id="KW-1133">Transmembrane helix</keyword>
<keyword evidence="1" id="KW-0472">Membrane</keyword>
<feature type="transmembrane region" description="Helical" evidence="1">
    <location>
        <begin position="85"/>
        <end position="102"/>
    </location>
</feature>
<name>A0A8R1TJX5_ONCVO</name>
<dbReference type="AlphaFoldDB" id="A0A8R1TJX5"/>
<dbReference type="EMBL" id="CMVM020000346">
    <property type="status" value="NOT_ANNOTATED_CDS"/>
    <property type="molecule type" value="Genomic_DNA"/>
</dbReference>
<evidence type="ECO:0000313" key="3">
    <source>
        <dbReference type="Proteomes" id="UP000024404"/>
    </source>
</evidence>
<reference evidence="3" key="1">
    <citation type="submission" date="2013-10" db="EMBL/GenBank/DDBJ databases">
        <title>Genome sequencing of Onchocerca volvulus.</title>
        <authorList>
            <person name="Cotton J."/>
            <person name="Tsai J."/>
            <person name="Stanley E."/>
            <person name="Tracey A."/>
            <person name="Holroyd N."/>
            <person name="Lustigman S."/>
            <person name="Berriman M."/>
        </authorList>
    </citation>
    <scope>NUCLEOTIDE SEQUENCE</scope>
</reference>
<evidence type="ECO:0000256" key="1">
    <source>
        <dbReference type="SAM" id="Phobius"/>
    </source>
</evidence>
<sequence>MRLFVKDGTKLTHTYIVTVIITYNSNSLVVQHVESSTFRPICQVEQFWAWLVLGSEMAWESQALLTCSSNQKSTRRKRTGKYKTTLSFGISILSGNILLAIIRRNMTYEHCVAQSLPDFSVYDDW</sequence>
<keyword evidence="3" id="KW-1185">Reference proteome</keyword>